<accession>A0A2T0RLZ2</accession>
<feature type="signal peptide" evidence="1">
    <location>
        <begin position="1"/>
        <end position="18"/>
    </location>
</feature>
<dbReference type="SUPFAM" id="SSF50346">
    <property type="entry name" value="PRC-barrel domain"/>
    <property type="match status" value="1"/>
</dbReference>
<organism evidence="3 4">
    <name type="scientific">Aliiruegeria haliotis</name>
    <dbReference type="NCBI Taxonomy" id="1280846"/>
    <lineage>
        <taxon>Bacteria</taxon>
        <taxon>Pseudomonadati</taxon>
        <taxon>Pseudomonadota</taxon>
        <taxon>Alphaproteobacteria</taxon>
        <taxon>Rhodobacterales</taxon>
        <taxon>Roseobacteraceae</taxon>
        <taxon>Aliiruegeria</taxon>
    </lineage>
</organism>
<name>A0A2T0RLZ2_9RHOB</name>
<reference evidence="3 4" key="1">
    <citation type="submission" date="2018-03" db="EMBL/GenBank/DDBJ databases">
        <title>Genomic Encyclopedia of Archaeal and Bacterial Type Strains, Phase II (KMG-II): from individual species to whole genera.</title>
        <authorList>
            <person name="Goeker M."/>
        </authorList>
    </citation>
    <scope>NUCLEOTIDE SEQUENCE [LARGE SCALE GENOMIC DNA]</scope>
    <source>
        <strain evidence="3 4">DSM 29328</strain>
    </source>
</reference>
<dbReference type="InterPro" id="IPR027275">
    <property type="entry name" value="PRC-brl_dom"/>
</dbReference>
<gene>
    <name evidence="3" type="ORF">CLV78_10757</name>
</gene>
<proteinExistence type="predicted"/>
<dbReference type="AlphaFoldDB" id="A0A2T0RLZ2"/>
<evidence type="ECO:0000313" key="3">
    <source>
        <dbReference type="EMBL" id="PRY22133.1"/>
    </source>
</evidence>
<dbReference type="PANTHER" id="PTHR36505:SF1">
    <property type="entry name" value="BLR1072 PROTEIN"/>
    <property type="match status" value="1"/>
</dbReference>
<dbReference type="Proteomes" id="UP000239480">
    <property type="component" value="Unassembled WGS sequence"/>
</dbReference>
<dbReference type="Pfam" id="PF05239">
    <property type="entry name" value="PRC"/>
    <property type="match status" value="1"/>
</dbReference>
<comment type="caution">
    <text evidence="3">The sequence shown here is derived from an EMBL/GenBank/DDBJ whole genome shotgun (WGS) entry which is preliminary data.</text>
</comment>
<keyword evidence="4" id="KW-1185">Reference proteome</keyword>
<protein>
    <submittedName>
        <fullName evidence="3">PRC-barrel domain protein</fullName>
    </submittedName>
</protein>
<feature type="chain" id="PRO_5015747531" evidence="1">
    <location>
        <begin position="19"/>
        <end position="139"/>
    </location>
</feature>
<dbReference type="RefSeq" id="WP_106205886.1">
    <property type="nucleotide sequence ID" value="NZ_PVTD01000007.1"/>
</dbReference>
<dbReference type="Gene3D" id="2.30.30.240">
    <property type="entry name" value="PRC-barrel domain"/>
    <property type="match status" value="1"/>
</dbReference>
<sequence>MKRIITAAALTFATSATAEMAMTDDMLRARDMTAADIYTTATQDGYKWDLEVEMTGLDPEWNRIGEIEDVMFDKEGKIAGVVAEVGGFLDIGDKHVFIGIDEVRMIRNGDADDAELVFVTGATEEQLEEREGIDEGFWE</sequence>
<keyword evidence="1" id="KW-0732">Signal</keyword>
<evidence type="ECO:0000313" key="4">
    <source>
        <dbReference type="Proteomes" id="UP000239480"/>
    </source>
</evidence>
<dbReference type="OrthoDB" id="6158291at2"/>
<dbReference type="PANTHER" id="PTHR36505">
    <property type="entry name" value="BLR1072 PROTEIN"/>
    <property type="match status" value="1"/>
</dbReference>
<evidence type="ECO:0000259" key="2">
    <source>
        <dbReference type="Pfam" id="PF05239"/>
    </source>
</evidence>
<dbReference type="InterPro" id="IPR011033">
    <property type="entry name" value="PRC_barrel-like_sf"/>
</dbReference>
<evidence type="ECO:0000256" key="1">
    <source>
        <dbReference type="SAM" id="SignalP"/>
    </source>
</evidence>
<dbReference type="EMBL" id="PVTD01000007">
    <property type="protein sequence ID" value="PRY22133.1"/>
    <property type="molecule type" value="Genomic_DNA"/>
</dbReference>
<feature type="domain" description="PRC-barrel" evidence="2">
    <location>
        <begin position="63"/>
        <end position="108"/>
    </location>
</feature>